<protein>
    <recommendedName>
        <fullName evidence="4">peptidylprolyl isomerase</fullName>
        <ecNumber evidence="4">5.2.1.8</ecNumber>
    </recommendedName>
</protein>
<dbReference type="OrthoDB" id="1902587at2759"/>
<dbReference type="AlphaFoldDB" id="A0A2P6TSW3"/>
<dbReference type="InterPro" id="IPR004394">
    <property type="entry name" value="Iojap/RsfS/C7orf30"/>
</dbReference>
<accession>A0A2P6TSW3</accession>
<keyword evidence="3" id="KW-0802">TPR repeat</keyword>
<keyword evidence="4 6" id="KW-0413">Isomerase</keyword>
<dbReference type="SUPFAM" id="SSF48452">
    <property type="entry name" value="TPR-like"/>
    <property type="match status" value="1"/>
</dbReference>
<dbReference type="Pfam" id="PF02410">
    <property type="entry name" value="RsfS"/>
    <property type="match status" value="1"/>
</dbReference>
<dbReference type="EMBL" id="LHPG02000007">
    <property type="protein sequence ID" value="PRW57134.1"/>
    <property type="molecule type" value="Genomic_DNA"/>
</dbReference>
<dbReference type="InterPro" id="IPR050754">
    <property type="entry name" value="FKBP4/5/8-like"/>
</dbReference>
<dbReference type="Pfam" id="PF00254">
    <property type="entry name" value="FKBP_C"/>
    <property type="match status" value="2"/>
</dbReference>
<evidence type="ECO:0000259" key="5">
    <source>
        <dbReference type="PROSITE" id="PS50059"/>
    </source>
</evidence>
<dbReference type="Gene3D" id="1.25.40.10">
    <property type="entry name" value="Tetratricopeptide repeat domain"/>
    <property type="match status" value="1"/>
</dbReference>
<dbReference type="GO" id="GO:0003755">
    <property type="term" value="F:peptidyl-prolyl cis-trans isomerase activity"/>
    <property type="evidence" value="ECO:0007669"/>
    <property type="project" value="UniProtKB-KW"/>
</dbReference>
<dbReference type="PROSITE" id="PS50059">
    <property type="entry name" value="FKBP_PPIASE"/>
    <property type="match status" value="2"/>
</dbReference>
<evidence type="ECO:0000313" key="6">
    <source>
        <dbReference type="EMBL" id="PRW57134.1"/>
    </source>
</evidence>
<dbReference type="NCBIfam" id="TIGR00090">
    <property type="entry name" value="rsfS_iojap_ybeB"/>
    <property type="match status" value="1"/>
</dbReference>
<comment type="catalytic activity">
    <reaction evidence="4">
        <text>[protein]-peptidylproline (omega=180) = [protein]-peptidylproline (omega=0)</text>
        <dbReference type="Rhea" id="RHEA:16237"/>
        <dbReference type="Rhea" id="RHEA-COMP:10747"/>
        <dbReference type="Rhea" id="RHEA-COMP:10748"/>
        <dbReference type="ChEBI" id="CHEBI:83833"/>
        <dbReference type="ChEBI" id="CHEBI:83834"/>
        <dbReference type="EC" id="5.2.1.8"/>
    </reaction>
</comment>
<dbReference type="Proteomes" id="UP000239899">
    <property type="component" value="Unassembled WGS sequence"/>
</dbReference>
<evidence type="ECO:0000256" key="2">
    <source>
        <dbReference type="ARBA" id="ARBA00022737"/>
    </source>
</evidence>
<dbReference type="InterPro" id="IPR011990">
    <property type="entry name" value="TPR-like_helical_dom_sf"/>
</dbReference>
<evidence type="ECO:0000313" key="7">
    <source>
        <dbReference type="Proteomes" id="UP000239899"/>
    </source>
</evidence>
<evidence type="ECO:0000256" key="4">
    <source>
        <dbReference type="PROSITE-ProRule" id="PRU00277"/>
    </source>
</evidence>
<dbReference type="PANTHER" id="PTHR46512:SF8">
    <property type="entry name" value="PEPTIDYLPROLYL ISOMERASE"/>
    <property type="match status" value="1"/>
</dbReference>
<keyword evidence="2" id="KW-0677">Repeat</keyword>
<dbReference type="Gene3D" id="3.10.50.40">
    <property type="match status" value="3"/>
</dbReference>
<reference evidence="6 7" key="1">
    <citation type="journal article" date="2018" name="Plant J.">
        <title>Genome sequences of Chlorella sorokiniana UTEX 1602 and Micractinium conductrix SAG 241.80: implications to maltose excretion by a green alga.</title>
        <authorList>
            <person name="Arriola M.B."/>
            <person name="Velmurugan N."/>
            <person name="Zhang Y."/>
            <person name="Plunkett M.H."/>
            <person name="Hondzo H."/>
            <person name="Barney B.M."/>
        </authorList>
    </citation>
    <scope>NUCLEOTIDE SEQUENCE [LARGE SCALE GENOMIC DNA]</scope>
    <source>
        <strain evidence="7">UTEX 1602</strain>
    </source>
</reference>
<dbReference type="InterPro" id="IPR019734">
    <property type="entry name" value="TPR_rpt"/>
</dbReference>
<dbReference type="InterPro" id="IPR001179">
    <property type="entry name" value="PPIase_FKBP_dom"/>
</dbReference>
<proteinExistence type="inferred from homology"/>
<dbReference type="PANTHER" id="PTHR46512">
    <property type="entry name" value="PEPTIDYLPROLYL ISOMERASE"/>
    <property type="match status" value="1"/>
</dbReference>
<organism evidence="6 7">
    <name type="scientific">Chlorella sorokiniana</name>
    <name type="common">Freshwater green alga</name>
    <dbReference type="NCBI Taxonomy" id="3076"/>
    <lineage>
        <taxon>Eukaryota</taxon>
        <taxon>Viridiplantae</taxon>
        <taxon>Chlorophyta</taxon>
        <taxon>core chlorophytes</taxon>
        <taxon>Trebouxiophyceae</taxon>
        <taxon>Chlorellales</taxon>
        <taxon>Chlorellaceae</taxon>
        <taxon>Chlorella clade</taxon>
        <taxon>Chlorella</taxon>
    </lineage>
</organism>
<feature type="domain" description="PPIase FKBP-type" evidence="5">
    <location>
        <begin position="289"/>
        <end position="386"/>
    </location>
</feature>
<comment type="similarity">
    <text evidence="1">Belongs to the Iojap/RsfS family.</text>
</comment>
<dbReference type="SUPFAM" id="SSF81301">
    <property type="entry name" value="Nucleotidyltransferase"/>
    <property type="match status" value="1"/>
</dbReference>
<dbReference type="SUPFAM" id="SSF54534">
    <property type="entry name" value="FKBP-like"/>
    <property type="match status" value="3"/>
</dbReference>
<dbReference type="InterPro" id="IPR046357">
    <property type="entry name" value="PPIase_dom_sf"/>
</dbReference>
<name>A0A2P6TSW3_CHLSO</name>
<keyword evidence="7" id="KW-1185">Reference proteome</keyword>
<keyword evidence="4" id="KW-0697">Rotamase</keyword>
<dbReference type="InterPro" id="IPR043519">
    <property type="entry name" value="NT_sf"/>
</dbReference>
<evidence type="ECO:0000256" key="3">
    <source>
        <dbReference type="ARBA" id="ARBA00022803"/>
    </source>
</evidence>
<dbReference type="EC" id="5.2.1.8" evidence="4"/>
<dbReference type="Gene3D" id="3.30.460.10">
    <property type="entry name" value="Beta Polymerase, domain 2"/>
    <property type="match status" value="1"/>
</dbReference>
<gene>
    <name evidence="6" type="ORF">C2E21_3777</name>
</gene>
<evidence type="ECO:0000256" key="1">
    <source>
        <dbReference type="ARBA" id="ARBA00010574"/>
    </source>
</evidence>
<dbReference type="STRING" id="3076.A0A2P6TSW3"/>
<comment type="caution">
    <text evidence="6">The sequence shown here is derived from an EMBL/GenBank/DDBJ whole genome shotgun (WGS) entry which is preliminary data.</text>
</comment>
<sequence>MPLCTLAFAAQPAQAGAAATSNKTRGSPALLQRRQCARRQRRAALAAALSEEQQGARAQDVQQPAAAAVGNGAEAEDDSRDFAVAMAKIAWETKAEDILLLHVAPVVYWTRYMLICSVFSRPQLNAVLGKMTKEAAEVYGRRLSVNPTGTAGGWELMDWGDVVVHVMTTEQREYYALEDFYGAAEEVALPFDQSEDGSAVDSWSKKLKPQSGLQAAARGATMPGGLAAYLQELRLSCLQPPGEVEPDVDQRDLGLDDAAKFREEEDLKAGAVMKGTVEPGEGEERPQDGDLVFLHYSVMSEHKDVLASTRTEHGGSGHPQPFVLGKGRRMLRGMELGIMEMARGERALLDIQPSYAFLHKDSGLPLPEGLRREAPVVVDVTLTSWLPGAGVRCVGPASDVVLRTLQPGQGWETPRPPFEVQLHLEARTASTTGRLGESEPYFSTSSGEPLACSLGAGQLPPGVEAALQAMQRQQEAVAYCPTSQLRGGSLLPDPSGQAAGSSGRAAEDYAEVKLQLLDFSQVRDMTGDGGVVKSIARKGEGEFPLDCPLEDSRVHLHYRVRAEGASDWLLDTRGGDSQAAPLQFETGMGEMPEALDMCARLMLRGEVAVVTASWRYAYQGRDDAPQGLPAGGRVQFEVELLDFDRAPNEHALAGPAKLERAGKLKEQGNTLFKKGKTRLARAKYGRALKVVERAMDLETEEQVAAASRLKASCLLNMARCAEREQEWGEARGWCTKAINEDDGYAKAYFRRAVLAAQLGDEQAAQDDLALCAAIDPSTTAECERELRRMEQRTAAAEAKQAAAMKGFLNAQR</sequence>
<dbReference type="SMART" id="SM00028">
    <property type="entry name" value="TPR"/>
    <property type="match status" value="3"/>
</dbReference>
<feature type="domain" description="PPIase FKBP-type" evidence="5">
    <location>
        <begin position="551"/>
        <end position="644"/>
    </location>
</feature>